<evidence type="ECO:0000256" key="3">
    <source>
        <dbReference type="ARBA" id="ARBA00022741"/>
    </source>
</evidence>
<dbReference type="PANTHER" id="PTHR23090">
    <property type="entry name" value="NH 3 /GLUTAMINE-DEPENDENT NAD + SYNTHETASE"/>
    <property type="match status" value="1"/>
</dbReference>
<dbReference type="PANTHER" id="PTHR23090:SF9">
    <property type="entry name" value="GLUTAMINE-DEPENDENT NAD(+) SYNTHETASE"/>
    <property type="match status" value="1"/>
</dbReference>
<keyword evidence="5 6" id="KW-0520">NAD</keyword>
<evidence type="ECO:0000256" key="2">
    <source>
        <dbReference type="ARBA" id="ARBA00022598"/>
    </source>
</evidence>
<evidence type="ECO:0000256" key="5">
    <source>
        <dbReference type="ARBA" id="ARBA00023027"/>
    </source>
</evidence>
<dbReference type="GO" id="GO:0008795">
    <property type="term" value="F:NAD+ synthase activity"/>
    <property type="evidence" value="ECO:0007669"/>
    <property type="project" value="UniProtKB-EC"/>
</dbReference>
<dbReference type="SUPFAM" id="SSF52402">
    <property type="entry name" value="Adenine nucleotide alpha hydrolases-like"/>
    <property type="match status" value="1"/>
</dbReference>
<evidence type="ECO:0000256" key="7">
    <source>
        <dbReference type="RuleBase" id="RU003812"/>
    </source>
</evidence>
<evidence type="ECO:0000313" key="9">
    <source>
        <dbReference type="EMBL" id="VFK60687.1"/>
    </source>
</evidence>
<protein>
    <recommendedName>
        <fullName evidence="7">NH(3)-dependent NAD(+) synthetase</fullName>
        <ecNumber evidence="7">6.3.1.5</ecNumber>
    </recommendedName>
</protein>
<keyword evidence="3 6" id="KW-0547">Nucleotide-binding</keyword>
<evidence type="ECO:0000256" key="6">
    <source>
        <dbReference type="RuleBase" id="RU003811"/>
    </source>
</evidence>
<dbReference type="EC" id="6.3.1.5" evidence="7"/>
<dbReference type="EMBL" id="CAADFV010000220">
    <property type="protein sequence ID" value="VFK69900.1"/>
    <property type="molecule type" value="Genomic_DNA"/>
</dbReference>
<dbReference type="UniPathway" id="UPA00253">
    <property type="reaction ID" value="UER00333"/>
</dbReference>
<dbReference type="EMBL" id="CAADFY010000225">
    <property type="protein sequence ID" value="VFK60687.1"/>
    <property type="molecule type" value="Genomic_DNA"/>
</dbReference>
<dbReference type="Gene3D" id="3.40.50.620">
    <property type="entry name" value="HUPs"/>
    <property type="match status" value="1"/>
</dbReference>
<dbReference type="GO" id="GO:0005737">
    <property type="term" value="C:cytoplasm"/>
    <property type="evidence" value="ECO:0007669"/>
    <property type="project" value="InterPro"/>
</dbReference>
<keyword evidence="4 6" id="KW-0067">ATP-binding</keyword>
<evidence type="ECO:0000313" key="10">
    <source>
        <dbReference type="EMBL" id="VFK69900.1"/>
    </source>
</evidence>
<dbReference type="GO" id="GO:0004359">
    <property type="term" value="F:glutaminase activity"/>
    <property type="evidence" value="ECO:0007669"/>
    <property type="project" value="InterPro"/>
</dbReference>
<proteinExistence type="inferred from homology"/>
<evidence type="ECO:0000256" key="1">
    <source>
        <dbReference type="ARBA" id="ARBA00004790"/>
    </source>
</evidence>
<dbReference type="GO" id="GO:0003952">
    <property type="term" value="F:NAD+ synthase (glutamine-hydrolyzing) activity"/>
    <property type="evidence" value="ECO:0007669"/>
    <property type="project" value="InterPro"/>
</dbReference>
<comment type="pathway">
    <text evidence="1">Cofactor biosynthesis; NAD(+) biosynthesis.</text>
</comment>
<evidence type="ECO:0000256" key="4">
    <source>
        <dbReference type="ARBA" id="ARBA00022840"/>
    </source>
</evidence>
<dbReference type="GO" id="GO:0009435">
    <property type="term" value="P:NAD+ biosynthetic process"/>
    <property type="evidence" value="ECO:0007669"/>
    <property type="project" value="UniProtKB-UniPathway"/>
</dbReference>
<dbReference type="NCBIfam" id="TIGR00552">
    <property type="entry name" value="nadE"/>
    <property type="match status" value="1"/>
</dbReference>
<accession>A0A451AV16</accession>
<sequence length="287" mass="32161">MNSNSDDRFLNIRKQIVDWLSNHLINTGKAGFVIGLSGGIDSLALALMSREATEKCGKDHLTIIFRLDVFDHIHNIRAEELVSLFNFKCKRINAEKIYQEVEQALSISEDPSFSSSHPTVITNLRARLMSAMLYFHANLHNLLLLGTMNRGEFNIGYFTKNASAGDLLPMVNLSKADIRGIAGTYGVPDDIRLRKASASACDNTETAEEEWAFTEDELDSMCKMYSEDELDSRLQASSGAADPGSMGVNKNSLILFKSMHRNSEHKRKFYPIFQPKLYRISPLSGRS</sequence>
<dbReference type="CDD" id="cd00553">
    <property type="entry name" value="NAD_synthase"/>
    <property type="match status" value="1"/>
</dbReference>
<dbReference type="InterPro" id="IPR003694">
    <property type="entry name" value="NAD_synthase"/>
</dbReference>
<evidence type="ECO:0000259" key="8">
    <source>
        <dbReference type="Pfam" id="PF02540"/>
    </source>
</evidence>
<feature type="domain" description="NAD/GMP synthase" evidence="8">
    <location>
        <begin position="14"/>
        <end position="268"/>
    </location>
</feature>
<reference evidence="10" key="1">
    <citation type="submission" date="2019-02" db="EMBL/GenBank/DDBJ databases">
        <authorList>
            <person name="Gruber-Vodicka R. H."/>
            <person name="Seah K. B. B."/>
        </authorList>
    </citation>
    <scope>NUCLEOTIDE SEQUENCE</scope>
    <source>
        <strain evidence="10">BECK_BY2</strain>
        <strain evidence="9">BECK_BY3</strain>
    </source>
</reference>
<organism evidence="10">
    <name type="scientific">Candidatus Kentrum sp. TUN</name>
    <dbReference type="NCBI Taxonomy" id="2126343"/>
    <lineage>
        <taxon>Bacteria</taxon>
        <taxon>Pseudomonadati</taxon>
        <taxon>Pseudomonadota</taxon>
        <taxon>Gammaproteobacteria</taxon>
        <taxon>Candidatus Kentrum</taxon>
    </lineage>
</organism>
<keyword evidence="2 6" id="KW-0436">Ligase</keyword>
<comment type="similarity">
    <text evidence="6">Belongs to the NAD synthetase family.</text>
</comment>
<dbReference type="AlphaFoldDB" id="A0A451AV16"/>
<dbReference type="GO" id="GO:0005524">
    <property type="term" value="F:ATP binding"/>
    <property type="evidence" value="ECO:0007669"/>
    <property type="project" value="UniProtKB-KW"/>
</dbReference>
<dbReference type="InterPro" id="IPR022310">
    <property type="entry name" value="NAD/GMP_synthase"/>
</dbReference>
<comment type="catalytic activity">
    <reaction evidence="7">
        <text>deamido-NAD(+) + NH4(+) + ATP = AMP + diphosphate + NAD(+) + H(+)</text>
        <dbReference type="Rhea" id="RHEA:21188"/>
        <dbReference type="ChEBI" id="CHEBI:15378"/>
        <dbReference type="ChEBI" id="CHEBI:28938"/>
        <dbReference type="ChEBI" id="CHEBI:30616"/>
        <dbReference type="ChEBI" id="CHEBI:33019"/>
        <dbReference type="ChEBI" id="CHEBI:57540"/>
        <dbReference type="ChEBI" id="CHEBI:58437"/>
        <dbReference type="ChEBI" id="CHEBI:456215"/>
        <dbReference type="EC" id="6.3.1.5"/>
    </reaction>
</comment>
<dbReference type="InterPro" id="IPR014729">
    <property type="entry name" value="Rossmann-like_a/b/a_fold"/>
</dbReference>
<dbReference type="Pfam" id="PF02540">
    <property type="entry name" value="NAD_synthase"/>
    <property type="match status" value="1"/>
</dbReference>
<gene>
    <name evidence="10" type="ORF">BECKTUN1418E_GA0071001_12203</name>
    <name evidence="9" type="ORF">BECKTUN1418F_GA0071002_12253</name>
</gene>
<name>A0A451AV16_9GAMM</name>